<keyword evidence="2" id="KW-1185">Reference proteome</keyword>
<dbReference type="Proteomes" id="UP000494363">
    <property type="component" value="Unassembled WGS sequence"/>
</dbReference>
<accession>A0A6J5FB56</accession>
<organism evidence="1 2">
    <name type="scientific">Paraburkholderia humisilvae</name>
    <dbReference type="NCBI Taxonomy" id="627669"/>
    <lineage>
        <taxon>Bacteria</taxon>
        <taxon>Pseudomonadati</taxon>
        <taxon>Pseudomonadota</taxon>
        <taxon>Betaproteobacteria</taxon>
        <taxon>Burkholderiales</taxon>
        <taxon>Burkholderiaceae</taxon>
        <taxon>Paraburkholderia</taxon>
    </lineage>
</organism>
<evidence type="ECO:0000313" key="2">
    <source>
        <dbReference type="Proteomes" id="UP000494363"/>
    </source>
</evidence>
<protein>
    <submittedName>
        <fullName evidence="1">Uncharacterized protein</fullName>
    </submittedName>
</protein>
<evidence type="ECO:0000313" key="1">
    <source>
        <dbReference type="EMBL" id="CAB3774687.1"/>
    </source>
</evidence>
<dbReference type="AlphaFoldDB" id="A0A6J5FB56"/>
<gene>
    <name evidence="1" type="ORF">LMG29542_08065</name>
</gene>
<name>A0A6J5FB56_9BURK</name>
<dbReference type="EMBL" id="CADIKH010000151">
    <property type="protein sequence ID" value="CAB3774687.1"/>
    <property type="molecule type" value="Genomic_DNA"/>
</dbReference>
<sequence>MLALCLLRVSVSVGQQLHSLFAPRCLVRMKPLRAGDLSAVYVPTVDDEAFRDLARAWVSARGGLKRARQRLKSFPLSHGVRYTGSANWSPAHRHWPSQYSLGNEWQQRAFEEHRRMIGDRLAQCERLETALREAVPNW</sequence>
<reference evidence="1 2" key="1">
    <citation type="submission" date="2020-04" db="EMBL/GenBank/DDBJ databases">
        <authorList>
            <person name="De Canck E."/>
        </authorList>
    </citation>
    <scope>NUCLEOTIDE SEQUENCE [LARGE SCALE GENOMIC DNA]</scope>
    <source>
        <strain evidence="1 2">LMG 29542</strain>
    </source>
</reference>
<proteinExistence type="predicted"/>